<evidence type="ECO:0000313" key="1">
    <source>
        <dbReference type="EMBL" id="QNN47466.1"/>
    </source>
</evidence>
<name>A0A7G9QVU1_9GAMM</name>
<dbReference type="RefSeq" id="WP_187571211.1">
    <property type="nucleotide sequence ID" value="NZ_CP060711.1"/>
</dbReference>
<reference evidence="1 2" key="1">
    <citation type="submission" date="2020-08" db="EMBL/GenBank/DDBJ databases">
        <title>Genome sequence of Thermomonas brevis KACC 16975T.</title>
        <authorList>
            <person name="Hyun D.-W."/>
            <person name="Bae J.-W."/>
        </authorList>
    </citation>
    <scope>NUCLEOTIDE SEQUENCE [LARGE SCALE GENOMIC DNA]</scope>
    <source>
        <strain evidence="1 2">KACC 16975</strain>
    </source>
</reference>
<sequence length="159" mass="17774">MGDSKIAKIPYDERTDDQKLASNWKKAAGQFEREEWSASVVRVATSAEISANIYIRHFLIDRYALPSSYVDELLFSANGLEGKFNKLVRPAAQHLGTWNDLRRLKTSKIEVLHKHRNGVVHAGKFKSKADAKSAFALSLAIITALAPDQAVHLRLPYEG</sequence>
<gene>
    <name evidence="1" type="ORF">H9L17_04830</name>
</gene>
<dbReference type="Proteomes" id="UP000515977">
    <property type="component" value="Chromosome"/>
</dbReference>
<evidence type="ECO:0000313" key="2">
    <source>
        <dbReference type="Proteomes" id="UP000515977"/>
    </source>
</evidence>
<dbReference type="KEGG" id="tbv:H9L17_04830"/>
<dbReference type="EMBL" id="CP060711">
    <property type="protein sequence ID" value="QNN47466.1"/>
    <property type="molecule type" value="Genomic_DNA"/>
</dbReference>
<accession>A0A7G9QVU1</accession>
<proteinExistence type="predicted"/>
<evidence type="ECO:0008006" key="3">
    <source>
        <dbReference type="Google" id="ProtNLM"/>
    </source>
</evidence>
<keyword evidence="2" id="KW-1185">Reference proteome</keyword>
<organism evidence="1 2">
    <name type="scientific">Thermomonas brevis</name>
    <dbReference type="NCBI Taxonomy" id="215691"/>
    <lineage>
        <taxon>Bacteria</taxon>
        <taxon>Pseudomonadati</taxon>
        <taxon>Pseudomonadota</taxon>
        <taxon>Gammaproteobacteria</taxon>
        <taxon>Lysobacterales</taxon>
        <taxon>Lysobacteraceae</taxon>
        <taxon>Thermomonas</taxon>
    </lineage>
</organism>
<protein>
    <recommendedName>
        <fullName evidence="3">Apea-like HEPN domain-containing protein</fullName>
    </recommendedName>
</protein>
<dbReference type="AlphaFoldDB" id="A0A7G9QVU1"/>